<protein>
    <submittedName>
        <fullName evidence="2">Uncharacterized protein</fullName>
    </submittedName>
</protein>
<evidence type="ECO:0000313" key="3">
    <source>
        <dbReference type="Proteomes" id="UP000246104"/>
    </source>
</evidence>
<dbReference type="AlphaFoldDB" id="A0A317JQM6"/>
<sequence length="70" mass="8238">MTHEQEQTEHEQELRARFPHAFGKEPSTPPHYTTDDREASFEEDDSGFPCDELTLFRQRKVENPNNSRSC</sequence>
<feature type="compositionally biased region" description="Basic and acidic residues" evidence="1">
    <location>
        <begin position="1"/>
        <end position="16"/>
    </location>
</feature>
<evidence type="ECO:0000313" key="2">
    <source>
        <dbReference type="EMBL" id="PWU22971.1"/>
    </source>
</evidence>
<organism evidence="2 3">
    <name type="scientific">Candidatus Cerribacteria bacterium 'Amazon FNV 2010 28 9'</name>
    <dbReference type="NCBI Taxonomy" id="2081795"/>
    <lineage>
        <taxon>Bacteria</taxon>
        <taxon>Candidatus Cerribacteria</taxon>
    </lineage>
</organism>
<name>A0A317JQM6_9BACT</name>
<proteinExistence type="predicted"/>
<dbReference type="EMBL" id="PSRQ01000050">
    <property type="protein sequence ID" value="PWU22971.1"/>
    <property type="molecule type" value="Genomic_DNA"/>
</dbReference>
<gene>
    <name evidence="2" type="ORF">C5B42_04500</name>
</gene>
<feature type="region of interest" description="Disordered" evidence="1">
    <location>
        <begin position="1"/>
        <end position="49"/>
    </location>
</feature>
<comment type="caution">
    <text evidence="2">The sequence shown here is derived from an EMBL/GenBank/DDBJ whole genome shotgun (WGS) entry which is preliminary data.</text>
</comment>
<evidence type="ECO:0000256" key="1">
    <source>
        <dbReference type="SAM" id="MobiDB-lite"/>
    </source>
</evidence>
<reference evidence="2 3" key="1">
    <citation type="submission" date="2018-02" db="EMBL/GenBank/DDBJ databases">
        <title>Genomic Reconstructions from Amazon Rainforest and Pasture Soil Reveal Novel Insights into the Physiology of Candidate Phyla in Tropical Sites.</title>
        <authorList>
            <person name="Kroeger M.E."/>
            <person name="Delmont T."/>
            <person name="Eren A.M."/>
            <person name="Guo J."/>
            <person name="Meyer K.M."/>
            <person name="Khan K."/>
            <person name="Rodrigues J.L.M."/>
            <person name="Bohannan B.J.M."/>
            <person name="Tringe S."/>
            <person name="Borges C.D."/>
            <person name="Tiedje J."/>
            <person name="Tsai S.M."/>
            <person name="Nusslein K."/>
        </authorList>
    </citation>
    <scope>NUCLEOTIDE SEQUENCE [LARGE SCALE GENOMIC DNA]</scope>
    <source>
        <strain evidence="2">Amazon FNV 2010 28 9</strain>
    </source>
</reference>
<dbReference type="Proteomes" id="UP000246104">
    <property type="component" value="Unassembled WGS sequence"/>
</dbReference>
<accession>A0A317JQM6</accession>